<evidence type="ECO:0000313" key="2">
    <source>
        <dbReference type="Proteomes" id="UP000046155"/>
    </source>
</evidence>
<dbReference type="CDD" id="cd20745">
    <property type="entry name" value="FIX_RhsA_AHH_HNH-like"/>
    <property type="match status" value="1"/>
</dbReference>
<sequence length="222" mass="23266">MCCWGGIDEGQSLNRYAYVNGNPISYVDPFGTCVESGEAGHMAFDVGGMVPVGGMAFDAINAIWYAAEGDWTNFGWSGLALIPGVGYFSQGVKYGIKAVSRLDNASDLIKVAKSAGKQFKVDKIDLQKFAKGTGKVNADGLPINNKITGWTKHGAEQAIRRDAGRGVSNKAIVDAVNNPVQVVNQSGGTVKYIGQDATVVLNQNGKVVTTWANSSAGARGGS</sequence>
<gene>
    <name evidence="1" type="ORF">SSCH_2260005</name>
</gene>
<dbReference type="Gene3D" id="2.180.10.10">
    <property type="entry name" value="RHS repeat-associated core"/>
    <property type="match status" value="1"/>
</dbReference>
<accession>A0A0B7MKZ8</accession>
<dbReference type="AlphaFoldDB" id="A0A0B7MKZ8"/>
<proteinExistence type="predicted"/>
<reference evidence="2" key="1">
    <citation type="submission" date="2015-01" db="EMBL/GenBank/DDBJ databases">
        <authorList>
            <person name="Manzoor Shahid"/>
            <person name="Zubair Saima"/>
        </authorList>
    </citation>
    <scope>NUCLEOTIDE SEQUENCE [LARGE SCALE GENOMIC DNA]</scope>
    <source>
        <strain evidence="2">Sp3</strain>
    </source>
</reference>
<evidence type="ECO:0008006" key="3">
    <source>
        <dbReference type="Google" id="ProtNLM"/>
    </source>
</evidence>
<dbReference type="EMBL" id="CDRZ01000142">
    <property type="protein sequence ID" value="CEO88641.1"/>
    <property type="molecule type" value="Genomic_DNA"/>
</dbReference>
<dbReference type="Proteomes" id="UP000046155">
    <property type="component" value="Unassembled WGS sequence"/>
</dbReference>
<name>A0A0B7MKZ8_9FIRM</name>
<organism evidence="1 2">
    <name type="scientific">Syntrophaceticus schinkii</name>
    <dbReference type="NCBI Taxonomy" id="499207"/>
    <lineage>
        <taxon>Bacteria</taxon>
        <taxon>Bacillati</taxon>
        <taxon>Bacillota</taxon>
        <taxon>Clostridia</taxon>
        <taxon>Thermoanaerobacterales</taxon>
        <taxon>Thermoanaerobacterales Family III. Incertae Sedis</taxon>
        <taxon>Syntrophaceticus</taxon>
    </lineage>
</organism>
<keyword evidence="2" id="KW-1185">Reference proteome</keyword>
<protein>
    <recommendedName>
        <fullName evidence="3">Pre-toxin TG domain-containing protein</fullName>
    </recommendedName>
</protein>
<evidence type="ECO:0000313" key="1">
    <source>
        <dbReference type="EMBL" id="CEO88641.1"/>
    </source>
</evidence>